<comment type="caution">
    <text evidence="4">The sequence shown here is derived from an EMBL/GenBank/DDBJ whole genome shotgun (WGS) entry which is preliminary data.</text>
</comment>
<reference evidence="4" key="1">
    <citation type="submission" date="2019-05" db="EMBL/GenBank/DDBJ databases">
        <title>Annotation for the trematode Paragonimus heterotremus.</title>
        <authorList>
            <person name="Choi Y.-J."/>
        </authorList>
    </citation>
    <scope>NUCLEOTIDE SEQUENCE</scope>
    <source>
        <strain evidence="4">LC</strain>
    </source>
</reference>
<dbReference type="EMBL" id="LUCH01002511">
    <property type="protein sequence ID" value="KAF5401382.1"/>
    <property type="molecule type" value="Genomic_DNA"/>
</dbReference>
<dbReference type="Gene3D" id="3.40.50.12780">
    <property type="entry name" value="N-terminal domain of ligase-like"/>
    <property type="match status" value="1"/>
</dbReference>
<evidence type="ECO:0000313" key="4">
    <source>
        <dbReference type="EMBL" id="KAF5401382.1"/>
    </source>
</evidence>
<dbReference type="Pfam" id="PF13570">
    <property type="entry name" value="Beta-prop_ACSF4"/>
    <property type="match status" value="1"/>
</dbReference>
<name>A0A8J4TFE3_9TREM</name>
<dbReference type="AlphaFoldDB" id="A0A8J4TFE3"/>
<evidence type="ECO:0000313" key="5">
    <source>
        <dbReference type="Proteomes" id="UP000748531"/>
    </source>
</evidence>
<dbReference type="SUPFAM" id="SSF56801">
    <property type="entry name" value="Acetyl-CoA synthetase-like"/>
    <property type="match status" value="1"/>
</dbReference>
<gene>
    <name evidence="4" type="ORF">PHET_05283</name>
</gene>
<keyword evidence="5" id="KW-1185">Reference proteome</keyword>
<proteinExistence type="predicted"/>
<dbReference type="OrthoDB" id="408177at2759"/>
<accession>A0A8J4TFE3</accession>
<dbReference type="GO" id="GO:0043041">
    <property type="term" value="P:amino acid activation for nonribosomal peptide biosynthetic process"/>
    <property type="evidence" value="ECO:0007669"/>
    <property type="project" value="TreeGrafter"/>
</dbReference>
<dbReference type="PANTHER" id="PTHR44394:SF1">
    <property type="entry name" value="BETA-ALANINE-ACTIVATING ENZYME"/>
    <property type="match status" value="1"/>
</dbReference>
<dbReference type="InterPro" id="IPR015943">
    <property type="entry name" value="WD40/YVTN_repeat-like_dom_sf"/>
</dbReference>
<evidence type="ECO:0000259" key="1">
    <source>
        <dbReference type="Pfam" id="PF00501"/>
    </source>
</evidence>
<dbReference type="InterPro" id="IPR011047">
    <property type="entry name" value="Quinoprotein_ADH-like_sf"/>
</dbReference>
<dbReference type="Proteomes" id="UP000748531">
    <property type="component" value="Unassembled WGS sequence"/>
</dbReference>
<dbReference type="InterPro" id="IPR002372">
    <property type="entry name" value="PQQ_rpt_dom"/>
</dbReference>
<evidence type="ECO:0000259" key="2">
    <source>
        <dbReference type="Pfam" id="PF00550"/>
    </source>
</evidence>
<dbReference type="Gene3D" id="2.130.10.10">
    <property type="entry name" value="YVTN repeat-like/Quinoprotein amine dehydrogenase"/>
    <property type="match status" value="1"/>
</dbReference>
<evidence type="ECO:0000259" key="3">
    <source>
        <dbReference type="Pfam" id="PF13570"/>
    </source>
</evidence>
<dbReference type="InterPro" id="IPR042099">
    <property type="entry name" value="ANL_N_sf"/>
</dbReference>
<dbReference type="SUPFAM" id="SSF50998">
    <property type="entry name" value="Quinoprotein alcohol dehydrogenase-like"/>
    <property type="match status" value="1"/>
</dbReference>
<protein>
    <submittedName>
        <fullName evidence="4">Acyl-CoA synthetase family member 4</fullName>
    </submittedName>
</protein>
<sequence>MGSRWPCFINDCVAPEWQPEDSCVQFWNSFDRCAVETLNYANFIEFTTSISTVLRRHLKISTAFNATRNFIGVYWRPHLLVSVAVHSVVLSDAVFYPVIYECFSDMWIFKEHLAGMICLCPPSLLPAIPTDYTIYSDKGAVFQRTDWCLLLRSETSDKPFIPAVPNRSYSDPNTRLAYVISTSGSSGGPKKFVFVADSCLTANIVDLCKRFPVKGHHPPHENSVLLTAPLTFDPSLVQIYFALISHRCLVIPGAKMLGQPGSLLLLCRHAHVNWLQCTPSLFMLQCHADRENFLSRTGMSILLGGEPFPSNILQRTLRPHRAAVYSIYGVTEVSSWASLCRLGKVGDESARCDCLPPVTSCTPIGFPMLATRLNLLKSNDRLESVLTVTRELGGYAVMRQRSPVVVDTDLQHVLASLPNVEPWRTADLVMAGKCGRCLWFVGREDRTVKRFGYQINLERLEDCIMKCKLPRRLEIRFCICNLKVQCETPKLIAKIGVVSRSGGTLTTCLTNHYRNQLQSHVLTHLRRNFGPTPEPWMPSRFIFCEGNPEVSAHGKIVRKLRAKKTRSLIHRAAYFAKLWCEESGCNVEIIYPHQTFFSIGGSSLGALHLVEVLVQRFPRLVTLRNDLIRHIFSSNFDNFVRFLCDTSKSLLNNLSQNSSKFVQSECVNQRALSIEAPQPNIKHKIFTKGSTICSSIDSLEDSYLEVAWRFPLGKCVDASPLVLCPGISSSEPPLVFIGSHSGQFSSLQLDTGEPFWHCSSEAIGGRIEAAATYGYSPSAFVSVGTLNGRLNTIDLVTGNKLWHFDTGGSIKAAPTFSFDLGLLVLGSHGRVVHAIDPRTPQQPAWINRFDNSPIVSSITQFSSRQFLVASLGGSVGCIDCRNPQETVWLHCGLPPVFTSPVHLTDINGRDLTIVTCVDGNICSYCTLSGEITWRSSLSCVDRKCTVFSDPVLRLPESDLLISSNGGTLFSFDTKTARLLWEMNCLADLFPGDPTQLGTTSILRTPCESILVLSRADGRISLCPHPTSIETPLFSPLPMLPVVSYQLPDISFSSPVLCEDVRSNKMWLLVGCRDDNVYGMTLCVP</sequence>
<feature type="domain" description="AMP-dependent synthetase/ligase" evidence="1">
    <location>
        <begin position="170"/>
        <end position="377"/>
    </location>
</feature>
<organism evidence="4 5">
    <name type="scientific">Paragonimus heterotremus</name>
    <dbReference type="NCBI Taxonomy" id="100268"/>
    <lineage>
        <taxon>Eukaryota</taxon>
        <taxon>Metazoa</taxon>
        <taxon>Spiralia</taxon>
        <taxon>Lophotrochozoa</taxon>
        <taxon>Platyhelminthes</taxon>
        <taxon>Trematoda</taxon>
        <taxon>Digenea</taxon>
        <taxon>Plagiorchiida</taxon>
        <taxon>Troglotremata</taxon>
        <taxon>Troglotrematidae</taxon>
        <taxon>Paragonimus</taxon>
    </lineage>
</organism>
<dbReference type="InterPro" id="IPR052091">
    <property type="entry name" value="Beta-ala_Activ/Resist"/>
</dbReference>
<dbReference type="Pfam" id="PF00501">
    <property type="entry name" value="AMP-binding"/>
    <property type="match status" value="1"/>
</dbReference>
<dbReference type="InterPro" id="IPR009081">
    <property type="entry name" value="PP-bd_ACP"/>
</dbReference>
<dbReference type="InterPro" id="IPR000873">
    <property type="entry name" value="AMP-dep_synth/lig_dom"/>
</dbReference>
<dbReference type="PANTHER" id="PTHR44394">
    <property type="entry name" value="BETA-ALANINE-ACTIVATING ENZYME"/>
    <property type="match status" value="1"/>
</dbReference>
<feature type="domain" description="Carrier" evidence="2">
    <location>
        <begin position="575"/>
        <end position="619"/>
    </location>
</feature>
<dbReference type="Pfam" id="PF00550">
    <property type="entry name" value="PP-binding"/>
    <property type="match status" value="1"/>
</dbReference>
<feature type="domain" description="Pyrrolo-quinoline quinone repeat" evidence="3">
    <location>
        <begin position="712"/>
        <end position="1080"/>
    </location>
</feature>